<evidence type="ECO:0000256" key="12">
    <source>
        <dbReference type="ARBA" id="ARBA00023157"/>
    </source>
</evidence>
<dbReference type="GO" id="GO:0007229">
    <property type="term" value="P:integrin-mediated signaling pathway"/>
    <property type="evidence" value="ECO:0007669"/>
    <property type="project" value="UniProtKB-KW"/>
</dbReference>
<evidence type="ECO:0000313" key="20">
    <source>
        <dbReference type="Proteomes" id="UP000031443"/>
    </source>
</evidence>
<dbReference type="GO" id="GO:0009897">
    <property type="term" value="C:external side of plasma membrane"/>
    <property type="evidence" value="ECO:0007669"/>
    <property type="project" value="TreeGrafter"/>
</dbReference>
<dbReference type="PROSITE" id="PS51470">
    <property type="entry name" value="FG_GAP"/>
    <property type="match status" value="4"/>
</dbReference>
<dbReference type="SUPFAM" id="SSF69318">
    <property type="entry name" value="Integrin alpha N-terminal domain"/>
    <property type="match status" value="1"/>
</dbReference>
<dbReference type="PRINTS" id="PR01185">
    <property type="entry name" value="INTEGRINA"/>
</dbReference>
<evidence type="ECO:0000256" key="15">
    <source>
        <dbReference type="PROSITE-ProRule" id="PRU00803"/>
    </source>
</evidence>
<keyword evidence="9 16" id="KW-1133">Transmembrane helix</keyword>
<keyword evidence="4" id="KW-0479">Metal-binding</keyword>
<evidence type="ECO:0000256" key="17">
    <source>
        <dbReference type="SAM" id="MobiDB-lite"/>
    </source>
</evidence>
<evidence type="ECO:0000256" key="7">
    <source>
        <dbReference type="ARBA" id="ARBA00022837"/>
    </source>
</evidence>
<feature type="repeat" description="FG-GAP" evidence="15">
    <location>
        <begin position="513"/>
        <end position="575"/>
    </location>
</feature>
<dbReference type="InterPro" id="IPR002035">
    <property type="entry name" value="VWF_A"/>
</dbReference>
<dbReference type="EMBL" id="KB545907">
    <property type="protein sequence ID" value="EMP31304.1"/>
    <property type="molecule type" value="Genomic_DNA"/>
</dbReference>
<evidence type="ECO:0000256" key="1">
    <source>
        <dbReference type="ARBA" id="ARBA00004479"/>
    </source>
</evidence>
<dbReference type="SUPFAM" id="SSF69179">
    <property type="entry name" value="Integrin domains"/>
    <property type="match status" value="3"/>
</dbReference>
<dbReference type="FunFam" id="2.130.10.130:FF:000004">
    <property type="entry name" value="Integrin subunit alpha 10"/>
    <property type="match status" value="1"/>
</dbReference>
<name>M7B2L5_CHEMY</name>
<dbReference type="Pfam" id="PF20806">
    <property type="entry name" value="Integrin_A_Ig_3"/>
    <property type="match status" value="1"/>
</dbReference>
<comment type="similarity">
    <text evidence="2 16">Belongs to the integrin alpha chain family.</text>
</comment>
<dbReference type="InterPro" id="IPR013517">
    <property type="entry name" value="FG-GAP"/>
</dbReference>
<dbReference type="CDD" id="cd01469">
    <property type="entry name" value="vWA_integrins_alpha_subunit"/>
    <property type="match status" value="1"/>
</dbReference>
<reference evidence="20" key="1">
    <citation type="journal article" date="2013" name="Nat. Genet.">
        <title>The draft genomes of soft-shell turtle and green sea turtle yield insights into the development and evolution of the turtle-specific body plan.</title>
        <authorList>
            <person name="Wang Z."/>
            <person name="Pascual-Anaya J."/>
            <person name="Zadissa A."/>
            <person name="Li W."/>
            <person name="Niimura Y."/>
            <person name="Huang Z."/>
            <person name="Li C."/>
            <person name="White S."/>
            <person name="Xiong Z."/>
            <person name="Fang D."/>
            <person name="Wang B."/>
            <person name="Ming Y."/>
            <person name="Chen Y."/>
            <person name="Zheng Y."/>
            <person name="Kuraku S."/>
            <person name="Pignatelli M."/>
            <person name="Herrero J."/>
            <person name="Beal K."/>
            <person name="Nozawa M."/>
            <person name="Li Q."/>
            <person name="Wang J."/>
            <person name="Zhang H."/>
            <person name="Yu L."/>
            <person name="Shigenobu S."/>
            <person name="Wang J."/>
            <person name="Liu J."/>
            <person name="Flicek P."/>
            <person name="Searle S."/>
            <person name="Wang J."/>
            <person name="Kuratani S."/>
            <person name="Yin Y."/>
            <person name="Aken B."/>
            <person name="Zhang G."/>
            <person name="Irie N."/>
        </authorList>
    </citation>
    <scope>NUCLEOTIDE SEQUENCE [LARGE SCALE GENOMIC DNA]</scope>
</reference>
<dbReference type="Proteomes" id="UP000031443">
    <property type="component" value="Unassembled WGS sequence"/>
</dbReference>
<dbReference type="STRING" id="8469.M7B2L5"/>
<dbReference type="InterPro" id="IPR028994">
    <property type="entry name" value="Integrin_alpha_N"/>
</dbReference>
<dbReference type="InterPro" id="IPR000413">
    <property type="entry name" value="Integrin_alpha"/>
</dbReference>
<protein>
    <submittedName>
        <fullName evidence="19">Integrin alpha-10</fullName>
    </submittedName>
</protein>
<dbReference type="Pfam" id="PF08441">
    <property type="entry name" value="Integrin_A_Ig_1"/>
    <property type="match status" value="1"/>
</dbReference>
<keyword evidence="3 16" id="KW-0812">Transmembrane</keyword>
<evidence type="ECO:0000256" key="4">
    <source>
        <dbReference type="ARBA" id="ARBA00022723"/>
    </source>
</evidence>
<dbReference type="Gene3D" id="3.40.50.410">
    <property type="entry name" value="von Willebrand factor, type A domain"/>
    <property type="match status" value="1"/>
</dbReference>
<dbReference type="eggNOG" id="KOG3637">
    <property type="taxonomic scope" value="Eukaryota"/>
</dbReference>
<dbReference type="GO" id="GO:0007160">
    <property type="term" value="P:cell-matrix adhesion"/>
    <property type="evidence" value="ECO:0007669"/>
    <property type="project" value="TreeGrafter"/>
</dbReference>
<dbReference type="SMART" id="SM00191">
    <property type="entry name" value="Int_alpha"/>
    <property type="match status" value="5"/>
</dbReference>
<evidence type="ECO:0000259" key="18">
    <source>
        <dbReference type="PROSITE" id="PS50234"/>
    </source>
</evidence>
<keyword evidence="7" id="KW-0106">Calcium</keyword>
<dbReference type="InterPro" id="IPR048286">
    <property type="entry name" value="Integrin_alpha_Ig-like_3"/>
</dbReference>
<feature type="transmembrane region" description="Helical" evidence="16">
    <location>
        <begin position="1161"/>
        <end position="1185"/>
    </location>
</feature>
<evidence type="ECO:0000256" key="11">
    <source>
        <dbReference type="ARBA" id="ARBA00023136"/>
    </source>
</evidence>
<dbReference type="SUPFAM" id="SSF53300">
    <property type="entry name" value="vWA-like"/>
    <property type="match status" value="1"/>
</dbReference>
<dbReference type="GO" id="GO:0046872">
    <property type="term" value="F:metal ion binding"/>
    <property type="evidence" value="ECO:0007669"/>
    <property type="project" value="UniProtKB-KW"/>
</dbReference>
<dbReference type="FunFam" id="1.20.5.930:FF:000005">
    <property type="entry name" value="Integrin, alpha 10"/>
    <property type="match status" value="1"/>
</dbReference>
<dbReference type="PANTHER" id="PTHR23220">
    <property type="entry name" value="INTEGRIN ALPHA"/>
    <property type="match status" value="1"/>
</dbReference>
<dbReference type="InterPro" id="IPR036465">
    <property type="entry name" value="vWFA_dom_sf"/>
</dbReference>
<dbReference type="GO" id="GO:0033627">
    <property type="term" value="P:cell adhesion mediated by integrin"/>
    <property type="evidence" value="ECO:0007669"/>
    <property type="project" value="TreeGrafter"/>
</dbReference>
<evidence type="ECO:0000256" key="9">
    <source>
        <dbReference type="ARBA" id="ARBA00022989"/>
    </source>
</evidence>
<keyword evidence="13 16" id="KW-0675">Receptor</keyword>
<keyword evidence="14" id="KW-0325">Glycoprotein</keyword>
<evidence type="ECO:0000256" key="16">
    <source>
        <dbReference type="RuleBase" id="RU003762"/>
    </source>
</evidence>
<dbReference type="GO" id="GO:0005178">
    <property type="term" value="F:integrin binding"/>
    <property type="evidence" value="ECO:0007669"/>
    <property type="project" value="TreeGrafter"/>
</dbReference>
<dbReference type="Gene3D" id="2.60.40.1460">
    <property type="entry name" value="Integrin domains. Chain A, domain 2"/>
    <property type="match status" value="1"/>
</dbReference>
<dbReference type="GO" id="GO:0008305">
    <property type="term" value="C:integrin complex"/>
    <property type="evidence" value="ECO:0007669"/>
    <property type="project" value="InterPro"/>
</dbReference>
<feature type="domain" description="VWFA" evidence="18">
    <location>
        <begin position="208"/>
        <end position="391"/>
    </location>
</feature>
<dbReference type="Gene3D" id="1.20.5.930">
    <property type="entry name" value="Bicelle-embedded integrin alpha(iib) transmembrane segment"/>
    <property type="match status" value="1"/>
</dbReference>
<dbReference type="AlphaFoldDB" id="M7B2L5"/>
<keyword evidence="11 16" id="KW-0472">Membrane</keyword>
<sequence length="1203" mass="132662">MQALPGAAGPGLAGGCTWSGGGERVPPQHSPGKRFCAESDQGAAEEKRVTETPAQLALQWLCRSFNIDVKRPQIFQGPPEAQFGYKVLQHEAGGEKWMLVGAPWDGTADNRKGDVYKCVMGARNNSSCAKVNLGDLALRNVSTQIRNMHFGMTLLDNKEDGFVACAPLWSQECGTSMFSTGICTRVDGSFQPTETIAPTAQRCSTYMDIVIVLDGSNSIYPWYEVQNFLSNILSKFFIDPNQIQVGVLQYGEKAVHEWSLWDYQTAEEVVEAAKNISRQEGRETRTAFAIHKACSEAFSPERGGREGATKLVIVVTDGESHDGDELPEALAECEKRNITRYAIAVLGHYMRRQQDPHSFINEIKYIASDPDEKYFFNVSDEAALNDIVDALGDRIFSLEGTHGYNESSFELEMSQIGFSTHLLEDGILFGTVGAYDWDGAVLKESRHGRVILPRKAFEKEFPLELKNHAAYLGYAVSSVRLRNGKCLYVAGAPRFKHKGKVILFEMSNSGRVVISQALAGEQIGSYFGSEVCPVDVNGDGITDVLLVAAPMYLGGQNKETGRVYIYKVGQLLLTFSGTLHAAKKPQDSRFGYSLAAVPDLNHDGFNDVVAGAPLEDDHRGAVYVYHGTRGTILPQYQQRIEALSLHPSLSYFGRSVDGQMDLDGDELVDLAVGAQGAAVVLRSRRIVQVNASLAVNPASINVLQKNCQRQGKDSVCVTATVCFRASSRSPGRGDRHFGIKYSVSLDDRKFGTRAVFDDTSQKLVQKRLRASVGKAACQPLPFHVIVRTGGAMGGDTTDYLRPVSMMVKFALSDSDPGPVLDERSSTTVKKLIPFFKDCGEDNECVTDLVLQASMDLAGSRQKPHVIRKGKRKVLVDVVLENKKENAYNASLKLGFSKNLHFSSLSLKGETQVKVECSAPSPHTRVCSVSYPVFRSLAKVAFLLEFEFSCSFLLDRAHVKLTASSKAILNEVHPAGTFSSTVGPEFKTTIKVQNLGCYAVRNLSVSMYLPAMAFRRSYFLSITRIIADNVTCVVQNLTEATLRSQAGVIPIHPEDLLHADRLNCSNSWCQAVRCELEQLEKNTEVSIHLLRVIHNDFFRRAKFKTVKVISTFALVTTENSFLFLEESAHRRELGQGSFGFASNINSSLQTVLEIIQPKRIPISLWILIGSSIGGLLLLALIIFCLWKLGFFTHKKIQEEEKEEQ</sequence>
<keyword evidence="10 16" id="KW-0401">Integrin</keyword>
<dbReference type="Pfam" id="PF00092">
    <property type="entry name" value="VWA"/>
    <property type="match status" value="1"/>
</dbReference>
<keyword evidence="20" id="KW-1185">Reference proteome</keyword>
<keyword evidence="5" id="KW-0732">Signal</keyword>
<dbReference type="GO" id="GO:0098609">
    <property type="term" value="P:cell-cell adhesion"/>
    <property type="evidence" value="ECO:0007669"/>
    <property type="project" value="TreeGrafter"/>
</dbReference>
<evidence type="ECO:0000313" key="19">
    <source>
        <dbReference type="EMBL" id="EMP31304.1"/>
    </source>
</evidence>
<keyword evidence="8 16" id="KW-0130">Cell adhesion</keyword>
<dbReference type="InterPro" id="IPR048285">
    <property type="entry name" value="Integrin_alpha_Ig-like_2"/>
</dbReference>
<dbReference type="Pfam" id="PF01839">
    <property type="entry name" value="FG-GAP"/>
    <property type="match status" value="2"/>
</dbReference>
<feature type="repeat" description="FG-GAP" evidence="15">
    <location>
        <begin position="69"/>
        <end position="127"/>
    </location>
</feature>
<dbReference type="InterPro" id="IPR013519">
    <property type="entry name" value="Int_alpha_beta-p"/>
</dbReference>
<accession>M7B2L5</accession>
<dbReference type="InterPro" id="IPR032695">
    <property type="entry name" value="Integrin_dom_sf"/>
</dbReference>
<evidence type="ECO:0000256" key="10">
    <source>
        <dbReference type="ARBA" id="ARBA00023037"/>
    </source>
</evidence>
<organism evidence="19 20">
    <name type="scientific">Chelonia mydas</name>
    <name type="common">Green sea-turtle</name>
    <name type="synonym">Chelonia agassizi</name>
    <dbReference type="NCBI Taxonomy" id="8469"/>
    <lineage>
        <taxon>Eukaryota</taxon>
        <taxon>Metazoa</taxon>
        <taxon>Chordata</taxon>
        <taxon>Craniata</taxon>
        <taxon>Vertebrata</taxon>
        <taxon>Euteleostomi</taxon>
        <taxon>Archelosauria</taxon>
        <taxon>Testudinata</taxon>
        <taxon>Testudines</taxon>
        <taxon>Cryptodira</taxon>
        <taxon>Durocryptodira</taxon>
        <taxon>Americhelydia</taxon>
        <taxon>Chelonioidea</taxon>
        <taxon>Cheloniidae</taxon>
        <taxon>Chelonia</taxon>
    </lineage>
</organism>
<dbReference type="PROSITE" id="PS50234">
    <property type="entry name" value="VWFA"/>
    <property type="match status" value="1"/>
</dbReference>
<feature type="repeat" description="FG-GAP" evidence="15">
    <location>
        <begin position="638"/>
        <end position="698"/>
    </location>
</feature>
<evidence type="ECO:0000256" key="5">
    <source>
        <dbReference type="ARBA" id="ARBA00022729"/>
    </source>
</evidence>
<gene>
    <name evidence="19" type="ORF">UY3_11528</name>
</gene>
<dbReference type="Gene3D" id="2.130.10.130">
    <property type="entry name" value="Integrin alpha, N-terminal"/>
    <property type="match status" value="1"/>
</dbReference>
<keyword evidence="6" id="KW-0677">Repeat</keyword>
<dbReference type="PANTHER" id="PTHR23220:SF26">
    <property type="entry name" value="INTEGRIN ALPHA-10"/>
    <property type="match status" value="1"/>
</dbReference>
<evidence type="ECO:0000256" key="14">
    <source>
        <dbReference type="ARBA" id="ARBA00023180"/>
    </source>
</evidence>
<feature type="repeat" description="FG-GAP" evidence="15">
    <location>
        <begin position="576"/>
        <end position="634"/>
    </location>
</feature>
<dbReference type="SMART" id="SM00327">
    <property type="entry name" value="VWA"/>
    <property type="match status" value="1"/>
</dbReference>
<dbReference type="InterPro" id="IPR013649">
    <property type="entry name" value="Integrin_alpha_Ig-like_1"/>
</dbReference>
<comment type="subcellular location">
    <subcellularLocation>
        <location evidence="1 16">Membrane</location>
        <topology evidence="1 16">Single-pass type I membrane protein</topology>
    </subcellularLocation>
</comment>
<evidence type="ECO:0000256" key="2">
    <source>
        <dbReference type="ARBA" id="ARBA00008054"/>
    </source>
</evidence>
<evidence type="ECO:0000256" key="13">
    <source>
        <dbReference type="ARBA" id="ARBA00023170"/>
    </source>
</evidence>
<dbReference type="PRINTS" id="PR00453">
    <property type="entry name" value="VWFADOMAIN"/>
</dbReference>
<evidence type="ECO:0000256" key="6">
    <source>
        <dbReference type="ARBA" id="ARBA00022737"/>
    </source>
</evidence>
<evidence type="ECO:0000256" key="8">
    <source>
        <dbReference type="ARBA" id="ARBA00022889"/>
    </source>
</evidence>
<dbReference type="Gene3D" id="2.60.40.1510">
    <property type="entry name" value="ntegrin, alpha v. Chain A, domain 3"/>
    <property type="match status" value="1"/>
</dbReference>
<evidence type="ECO:0000256" key="3">
    <source>
        <dbReference type="ARBA" id="ARBA00022692"/>
    </source>
</evidence>
<dbReference type="Pfam" id="PF20805">
    <property type="entry name" value="Integrin_A_Ig_2"/>
    <property type="match status" value="1"/>
</dbReference>
<dbReference type="Gene3D" id="2.60.40.1530">
    <property type="entry name" value="ntegrin, alpha v. Chain A, domain 4"/>
    <property type="match status" value="1"/>
</dbReference>
<keyword evidence="12" id="KW-1015">Disulfide bond</keyword>
<dbReference type="FunFam" id="3.40.50.410:FF:000012">
    <property type="entry name" value="Integrin, alpha 10"/>
    <property type="match status" value="1"/>
</dbReference>
<feature type="region of interest" description="Disordered" evidence="17">
    <location>
        <begin position="18"/>
        <end position="45"/>
    </location>
</feature>
<proteinExistence type="inferred from homology"/>